<organism evidence="3 4">
    <name type="scientific">Fonsecaea pedrosoi CBS 271.37</name>
    <dbReference type="NCBI Taxonomy" id="1442368"/>
    <lineage>
        <taxon>Eukaryota</taxon>
        <taxon>Fungi</taxon>
        <taxon>Dikarya</taxon>
        <taxon>Ascomycota</taxon>
        <taxon>Pezizomycotina</taxon>
        <taxon>Eurotiomycetes</taxon>
        <taxon>Chaetothyriomycetidae</taxon>
        <taxon>Chaetothyriales</taxon>
        <taxon>Herpotrichiellaceae</taxon>
        <taxon>Fonsecaea</taxon>
    </lineage>
</organism>
<proteinExistence type="predicted"/>
<feature type="transmembrane region" description="Helical" evidence="2">
    <location>
        <begin position="36"/>
        <end position="61"/>
    </location>
</feature>
<keyword evidence="2" id="KW-1133">Transmembrane helix</keyword>
<accession>A0A0D2G7V9</accession>
<keyword evidence="4" id="KW-1185">Reference proteome</keyword>
<dbReference type="GeneID" id="25308697"/>
<evidence type="ECO:0000313" key="4">
    <source>
        <dbReference type="Proteomes" id="UP000053029"/>
    </source>
</evidence>
<name>A0A0D2G7V9_9EURO</name>
<feature type="compositionally biased region" description="Polar residues" evidence="1">
    <location>
        <begin position="82"/>
        <end position="101"/>
    </location>
</feature>
<dbReference type="EMBL" id="KN846974">
    <property type="protein sequence ID" value="KIW76763.1"/>
    <property type="molecule type" value="Genomic_DNA"/>
</dbReference>
<evidence type="ECO:0000313" key="3">
    <source>
        <dbReference type="EMBL" id="KIW76763.1"/>
    </source>
</evidence>
<dbReference type="AlphaFoldDB" id="A0A0D2G7V9"/>
<gene>
    <name evidence="3" type="ORF">Z517_09207</name>
</gene>
<dbReference type="HOGENOM" id="CLU_2291758_0_0_1"/>
<evidence type="ECO:0000256" key="2">
    <source>
        <dbReference type="SAM" id="Phobius"/>
    </source>
</evidence>
<feature type="region of interest" description="Disordered" evidence="1">
    <location>
        <begin position="79"/>
        <end position="101"/>
    </location>
</feature>
<evidence type="ECO:0000256" key="1">
    <source>
        <dbReference type="SAM" id="MobiDB-lite"/>
    </source>
</evidence>
<reference evidence="3 4" key="1">
    <citation type="submission" date="2015-01" db="EMBL/GenBank/DDBJ databases">
        <title>The Genome Sequence of Fonsecaea pedrosoi CBS 271.37.</title>
        <authorList>
            <consortium name="The Broad Institute Genomics Platform"/>
            <person name="Cuomo C."/>
            <person name="de Hoog S."/>
            <person name="Gorbushina A."/>
            <person name="Stielow B."/>
            <person name="Teixiera M."/>
            <person name="Abouelleil A."/>
            <person name="Chapman S.B."/>
            <person name="Priest M."/>
            <person name="Young S.K."/>
            <person name="Wortman J."/>
            <person name="Nusbaum C."/>
            <person name="Birren B."/>
        </authorList>
    </citation>
    <scope>NUCLEOTIDE SEQUENCE [LARGE SCALE GENOMIC DNA]</scope>
    <source>
        <strain evidence="3 4">CBS 271.37</strain>
    </source>
</reference>
<dbReference type="VEuPathDB" id="FungiDB:Z517_09207"/>
<keyword evidence="2" id="KW-0472">Membrane</keyword>
<dbReference type="RefSeq" id="XP_013280571.1">
    <property type="nucleotide sequence ID" value="XM_013425117.1"/>
</dbReference>
<protein>
    <submittedName>
        <fullName evidence="3">Unplaced genomic scaffold supercont1.6, whole genome shotgun sequence</fullName>
    </submittedName>
</protein>
<keyword evidence="2" id="KW-0812">Transmembrane</keyword>
<dbReference type="Proteomes" id="UP000053029">
    <property type="component" value="Unassembled WGS sequence"/>
</dbReference>
<sequence length="101" mass="11233">MSSPGSYFVRDLSWATVLCEAGHADDAYHVDVYTSFATVALAVYSIIAAGVLILGLVVLSVRYLEIREIRAIFERVEREVQSNRGGNEVQQPQVSLERTEE</sequence>